<evidence type="ECO:0000313" key="2">
    <source>
        <dbReference type="EMBL" id="CAJ1384368.1"/>
    </source>
</evidence>
<evidence type="ECO:0000256" key="1">
    <source>
        <dbReference type="SAM" id="SignalP"/>
    </source>
</evidence>
<dbReference type="Proteomes" id="UP001178507">
    <property type="component" value="Unassembled WGS sequence"/>
</dbReference>
<sequence>MPSALWLGLLACAAGDECNSLQLLQHRLDLAPSPVWPLKYLHVPKCGTSFLNAVVHLPGVCDVDAHFGLDKETLGRHFEKHFWRKCGQVCNASKFSCNPAATTHESIGSSYEAYKGHLVTMLRKPESRVLSAYFDPVWRHGAGTYNSVLEYAQGVRGLVTCQLTQDKAVDPLPKCTDLKEADAHEAARRLREGFVFVGLVEEWDLSICLFHKMLGGDCLFSEFENTRQNPNEYNTSELQGFNDTLDGIVYQEARSIFQRNLKLYGVSNESCQPCFQRAQLTADLEILRVRGFARPLPLDLAPFAVVLLSLLSA</sequence>
<feature type="signal peptide" evidence="1">
    <location>
        <begin position="1"/>
        <end position="15"/>
    </location>
</feature>
<protein>
    <submittedName>
        <fullName evidence="2">Uncharacterized protein</fullName>
    </submittedName>
</protein>
<keyword evidence="1" id="KW-0732">Signal</keyword>
<organism evidence="2 3">
    <name type="scientific">Effrenium voratum</name>
    <dbReference type="NCBI Taxonomy" id="2562239"/>
    <lineage>
        <taxon>Eukaryota</taxon>
        <taxon>Sar</taxon>
        <taxon>Alveolata</taxon>
        <taxon>Dinophyceae</taxon>
        <taxon>Suessiales</taxon>
        <taxon>Symbiodiniaceae</taxon>
        <taxon>Effrenium</taxon>
    </lineage>
</organism>
<keyword evidence="3" id="KW-1185">Reference proteome</keyword>
<evidence type="ECO:0000313" key="3">
    <source>
        <dbReference type="Proteomes" id="UP001178507"/>
    </source>
</evidence>
<gene>
    <name evidence="2" type="ORF">EVOR1521_LOCUS11251</name>
</gene>
<comment type="caution">
    <text evidence="2">The sequence shown here is derived from an EMBL/GenBank/DDBJ whole genome shotgun (WGS) entry which is preliminary data.</text>
</comment>
<dbReference type="Gene3D" id="3.40.50.300">
    <property type="entry name" value="P-loop containing nucleotide triphosphate hydrolases"/>
    <property type="match status" value="1"/>
</dbReference>
<dbReference type="AlphaFoldDB" id="A0AA36ICP2"/>
<accession>A0AA36ICP2</accession>
<name>A0AA36ICP2_9DINO</name>
<dbReference type="EMBL" id="CAUJNA010001112">
    <property type="protein sequence ID" value="CAJ1384368.1"/>
    <property type="molecule type" value="Genomic_DNA"/>
</dbReference>
<feature type="chain" id="PRO_5041236073" evidence="1">
    <location>
        <begin position="16"/>
        <end position="313"/>
    </location>
</feature>
<proteinExistence type="predicted"/>
<dbReference type="InterPro" id="IPR027417">
    <property type="entry name" value="P-loop_NTPase"/>
</dbReference>
<reference evidence="2" key="1">
    <citation type="submission" date="2023-08" db="EMBL/GenBank/DDBJ databases">
        <authorList>
            <person name="Chen Y."/>
            <person name="Shah S."/>
            <person name="Dougan E. K."/>
            <person name="Thang M."/>
            <person name="Chan C."/>
        </authorList>
    </citation>
    <scope>NUCLEOTIDE SEQUENCE</scope>
</reference>